<organism evidence="2 3">
    <name type="scientific">Araneus ventricosus</name>
    <name type="common">Orbweaver spider</name>
    <name type="synonym">Epeira ventricosa</name>
    <dbReference type="NCBI Taxonomy" id="182803"/>
    <lineage>
        <taxon>Eukaryota</taxon>
        <taxon>Metazoa</taxon>
        <taxon>Ecdysozoa</taxon>
        <taxon>Arthropoda</taxon>
        <taxon>Chelicerata</taxon>
        <taxon>Arachnida</taxon>
        <taxon>Araneae</taxon>
        <taxon>Araneomorphae</taxon>
        <taxon>Entelegynae</taxon>
        <taxon>Araneoidea</taxon>
        <taxon>Araneidae</taxon>
        <taxon>Araneus</taxon>
    </lineage>
</organism>
<proteinExistence type="predicted"/>
<dbReference type="EMBL" id="BGPR01000002">
    <property type="protein sequence ID" value="GBL72833.1"/>
    <property type="molecule type" value="Genomic_DNA"/>
</dbReference>
<gene>
    <name evidence="2" type="ORF">AVEN_128037_1</name>
</gene>
<dbReference type="AlphaFoldDB" id="A0A4Y1ZZA6"/>
<feature type="region of interest" description="Disordered" evidence="1">
    <location>
        <begin position="24"/>
        <end position="64"/>
    </location>
</feature>
<reference evidence="2 3" key="1">
    <citation type="journal article" date="2019" name="Sci. Rep.">
        <title>Orb-weaving spider Araneus ventricosus genome elucidates the spidroin gene catalogue.</title>
        <authorList>
            <person name="Kono N."/>
            <person name="Nakamura H."/>
            <person name="Ohtoshi R."/>
            <person name="Moran D.A.P."/>
            <person name="Shinohara A."/>
            <person name="Yoshida Y."/>
            <person name="Fujiwara M."/>
            <person name="Mori M."/>
            <person name="Tomita M."/>
            <person name="Arakawa K."/>
        </authorList>
    </citation>
    <scope>NUCLEOTIDE SEQUENCE [LARGE SCALE GENOMIC DNA]</scope>
</reference>
<dbReference type="Proteomes" id="UP000499080">
    <property type="component" value="Unassembled WGS sequence"/>
</dbReference>
<evidence type="ECO:0000313" key="2">
    <source>
        <dbReference type="EMBL" id="GBL72833.1"/>
    </source>
</evidence>
<keyword evidence="3" id="KW-1185">Reference proteome</keyword>
<name>A0A4Y1ZZA6_ARAVE</name>
<evidence type="ECO:0000256" key="1">
    <source>
        <dbReference type="SAM" id="MobiDB-lite"/>
    </source>
</evidence>
<accession>A0A4Y1ZZA6</accession>
<protein>
    <submittedName>
        <fullName evidence="2">Uncharacterized protein</fullName>
    </submittedName>
</protein>
<feature type="compositionally biased region" description="Basic and acidic residues" evidence="1">
    <location>
        <begin position="43"/>
        <end position="64"/>
    </location>
</feature>
<dbReference type="OrthoDB" id="10398364at2759"/>
<evidence type="ECO:0000313" key="3">
    <source>
        <dbReference type="Proteomes" id="UP000499080"/>
    </source>
</evidence>
<sequence>MSNSVLDVLIYKAQTRRLKPSAVTMKNEPPQSGAIAIPARSRRVPEDLKDVDTLERSQDNPRDAELTASYPLQSDLHQARNLFTVSDVSSPSLETFSEFIK</sequence>
<comment type="caution">
    <text evidence="2">The sequence shown here is derived from an EMBL/GenBank/DDBJ whole genome shotgun (WGS) entry which is preliminary data.</text>
</comment>